<protein>
    <submittedName>
        <fullName evidence="1">Uncharacterized protein</fullName>
    </submittedName>
</protein>
<dbReference type="EMBL" id="NJHN03000040">
    <property type="protein sequence ID" value="KAH9421523.1"/>
    <property type="molecule type" value="Genomic_DNA"/>
</dbReference>
<proteinExistence type="predicted"/>
<name>A0ABQ8JG08_DERPT</name>
<gene>
    <name evidence="1" type="ORF">DERP_012256</name>
</gene>
<keyword evidence="2" id="KW-1185">Reference proteome</keyword>
<accession>A0ABQ8JG08</accession>
<organism evidence="1 2">
    <name type="scientific">Dermatophagoides pteronyssinus</name>
    <name type="common">European house dust mite</name>
    <dbReference type="NCBI Taxonomy" id="6956"/>
    <lineage>
        <taxon>Eukaryota</taxon>
        <taxon>Metazoa</taxon>
        <taxon>Ecdysozoa</taxon>
        <taxon>Arthropoda</taxon>
        <taxon>Chelicerata</taxon>
        <taxon>Arachnida</taxon>
        <taxon>Acari</taxon>
        <taxon>Acariformes</taxon>
        <taxon>Sarcoptiformes</taxon>
        <taxon>Astigmata</taxon>
        <taxon>Psoroptidia</taxon>
        <taxon>Analgoidea</taxon>
        <taxon>Pyroglyphidae</taxon>
        <taxon>Dermatophagoidinae</taxon>
        <taxon>Dermatophagoides</taxon>
    </lineage>
</organism>
<reference evidence="1 2" key="1">
    <citation type="journal article" date="2018" name="J. Allergy Clin. Immunol.">
        <title>High-quality assembly of Dermatophagoides pteronyssinus genome and transcriptome reveals a wide range of novel allergens.</title>
        <authorList>
            <person name="Liu X.Y."/>
            <person name="Yang K.Y."/>
            <person name="Wang M.Q."/>
            <person name="Kwok J.S."/>
            <person name="Zeng X."/>
            <person name="Yang Z."/>
            <person name="Xiao X.J."/>
            <person name="Lau C.P."/>
            <person name="Li Y."/>
            <person name="Huang Z.M."/>
            <person name="Ba J.G."/>
            <person name="Yim A.K."/>
            <person name="Ouyang C.Y."/>
            <person name="Ngai S.M."/>
            <person name="Chan T.F."/>
            <person name="Leung E.L."/>
            <person name="Liu L."/>
            <person name="Liu Z.G."/>
            <person name="Tsui S.K."/>
        </authorList>
    </citation>
    <scope>NUCLEOTIDE SEQUENCE [LARGE SCALE GENOMIC DNA]</scope>
    <source>
        <strain evidence="1">Derp</strain>
    </source>
</reference>
<sequence>MYAEAKDKTDPSSLSFDDCAIPILVLPYVESPLPLPYELNESSPFGPPPFSLDAIKILLDDLDPPDEPELLLPAIIAIPGGNLDLSISIATILITIIQTGRSSKSGASFTKLIQQIH</sequence>
<evidence type="ECO:0000313" key="1">
    <source>
        <dbReference type="EMBL" id="KAH9421523.1"/>
    </source>
</evidence>
<reference evidence="1 2" key="2">
    <citation type="journal article" date="2022" name="Mol. Biol. Evol.">
        <title>Comparative Genomics Reveals Insights into the Divergent Evolution of Astigmatic Mites and Household Pest Adaptations.</title>
        <authorList>
            <person name="Xiong Q."/>
            <person name="Wan A.T."/>
            <person name="Liu X."/>
            <person name="Fung C.S."/>
            <person name="Xiao X."/>
            <person name="Malainual N."/>
            <person name="Hou J."/>
            <person name="Wang L."/>
            <person name="Wang M."/>
            <person name="Yang K.Y."/>
            <person name="Cui Y."/>
            <person name="Leung E.L."/>
            <person name="Nong W."/>
            <person name="Shin S.K."/>
            <person name="Au S.W."/>
            <person name="Jeong K.Y."/>
            <person name="Chew F.T."/>
            <person name="Hui J.H."/>
            <person name="Leung T.F."/>
            <person name="Tungtrongchitr A."/>
            <person name="Zhong N."/>
            <person name="Liu Z."/>
            <person name="Tsui S.K."/>
        </authorList>
    </citation>
    <scope>NUCLEOTIDE SEQUENCE [LARGE SCALE GENOMIC DNA]</scope>
    <source>
        <strain evidence="1">Derp</strain>
    </source>
</reference>
<comment type="caution">
    <text evidence="1">The sequence shown here is derived from an EMBL/GenBank/DDBJ whole genome shotgun (WGS) entry which is preliminary data.</text>
</comment>
<dbReference type="Proteomes" id="UP000887458">
    <property type="component" value="Unassembled WGS sequence"/>
</dbReference>
<evidence type="ECO:0000313" key="2">
    <source>
        <dbReference type="Proteomes" id="UP000887458"/>
    </source>
</evidence>